<gene>
    <name evidence="2" type="ORF">GCM10010405_13980</name>
</gene>
<proteinExistence type="predicted"/>
<evidence type="ECO:0000313" key="3">
    <source>
        <dbReference type="Proteomes" id="UP001501638"/>
    </source>
</evidence>
<protein>
    <submittedName>
        <fullName evidence="2">Uncharacterized protein</fullName>
    </submittedName>
</protein>
<feature type="compositionally biased region" description="Basic and acidic residues" evidence="1">
    <location>
        <begin position="158"/>
        <end position="187"/>
    </location>
</feature>
<reference evidence="2 3" key="1">
    <citation type="journal article" date="2019" name="Int. J. Syst. Evol. Microbiol.">
        <title>The Global Catalogue of Microorganisms (GCM) 10K type strain sequencing project: providing services to taxonomists for standard genome sequencing and annotation.</title>
        <authorList>
            <consortium name="The Broad Institute Genomics Platform"/>
            <consortium name="The Broad Institute Genome Sequencing Center for Infectious Disease"/>
            <person name="Wu L."/>
            <person name="Ma J."/>
        </authorList>
    </citation>
    <scope>NUCLEOTIDE SEQUENCE [LARGE SCALE GENOMIC DNA]</scope>
    <source>
        <strain evidence="2 3">JCM 6305</strain>
    </source>
</reference>
<comment type="caution">
    <text evidence="2">The sequence shown here is derived from an EMBL/GenBank/DDBJ whole genome shotgun (WGS) entry which is preliminary data.</text>
</comment>
<dbReference type="EMBL" id="BAAASZ010000011">
    <property type="protein sequence ID" value="GAA2432252.1"/>
    <property type="molecule type" value="Genomic_DNA"/>
</dbReference>
<keyword evidence="3" id="KW-1185">Reference proteome</keyword>
<dbReference type="Proteomes" id="UP001501638">
    <property type="component" value="Unassembled WGS sequence"/>
</dbReference>
<name>A0ABN3JJI3_9ACTN</name>
<evidence type="ECO:0000256" key="1">
    <source>
        <dbReference type="SAM" id="MobiDB-lite"/>
    </source>
</evidence>
<accession>A0ABN3JJI3</accession>
<feature type="region of interest" description="Disordered" evidence="1">
    <location>
        <begin position="113"/>
        <end position="187"/>
    </location>
</feature>
<sequence length="187" mass="20760">MPPPFPTADPVYAMSEEDVVGLVLFPGDGDITSPDVSWSYTGFNAFRRRLAQAEGFDLSGMCGFGGQRPWSDVSTTLTPLLDHPDDDGPDLTPAQCAAILPRLEEIAHQWQEGGQRSAPPTAHRRHPPVGGCPTALRGEGRRPPLRLIDQRWAPSHRRLTESRCRRRDHESYETARGKLRLDQGRGE</sequence>
<evidence type="ECO:0000313" key="2">
    <source>
        <dbReference type="EMBL" id="GAA2432252.1"/>
    </source>
</evidence>
<organism evidence="2 3">
    <name type="scientific">Streptomyces macrosporus</name>
    <dbReference type="NCBI Taxonomy" id="44032"/>
    <lineage>
        <taxon>Bacteria</taxon>
        <taxon>Bacillati</taxon>
        <taxon>Actinomycetota</taxon>
        <taxon>Actinomycetes</taxon>
        <taxon>Kitasatosporales</taxon>
        <taxon>Streptomycetaceae</taxon>
        <taxon>Streptomyces</taxon>
    </lineage>
</organism>